<gene>
    <name evidence="2" type="ORF">SAMN02744124_03320</name>
</gene>
<reference evidence="2 3" key="1">
    <citation type="submission" date="2017-04" db="EMBL/GenBank/DDBJ databases">
        <authorList>
            <person name="Varghese N."/>
            <person name="Submissions S."/>
        </authorList>
    </citation>
    <scope>NUCLEOTIDE SEQUENCE [LARGE SCALE GENOMIC DNA]</scope>
    <source>
        <strain evidence="2 3">J12</strain>
    </source>
</reference>
<evidence type="ECO:0000313" key="2">
    <source>
        <dbReference type="EMBL" id="SMF48547.1"/>
    </source>
</evidence>
<evidence type="ECO:0000259" key="1">
    <source>
        <dbReference type="Pfam" id="PF01408"/>
    </source>
</evidence>
<dbReference type="EMBL" id="FXAE01000040">
    <property type="protein sequence ID" value="SMF48547.1"/>
    <property type="molecule type" value="Genomic_DNA"/>
</dbReference>
<dbReference type="SUPFAM" id="SSF51735">
    <property type="entry name" value="NAD(P)-binding Rossmann-fold domains"/>
    <property type="match status" value="1"/>
</dbReference>
<dbReference type="PANTHER" id="PTHR43377">
    <property type="entry name" value="BILIVERDIN REDUCTASE A"/>
    <property type="match status" value="1"/>
</dbReference>
<dbReference type="Pfam" id="PF01408">
    <property type="entry name" value="GFO_IDH_MocA"/>
    <property type="match status" value="1"/>
</dbReference>
<feature type="domain" description="Gfo/Idh/MocA-like oxidoreductase N-terminal" evidence="1">
    <location>
        <begin position="7"/>
        <end position="120"/>
    </location>
</feature>
<dbReference type="InterPro" id="IPR051450">
    <property type="entry name" value="Gfo/Idh/MocA_Oxidoreductases"/>
</dbReference>
<dbReference type="InterPro" id="IPR036291">
    <property type="entry name" value="NAD(P)-bd_dom_sf"/>
</dbReference>
<protein>
    <submittedName>
        <fullName evidence="2">Predicted dehydrogenases and related proteins</fullName>
    </submittedName>
</protein>
<evidence type="ECO:0000313" key="3">
    <source>
        <dbReference type="Proteomes" id="UP000192939"/>
    </source>
</evidence>
<dbReference type="InterPro" id="IPR000683">
    <property type="entry name" value="Gfo/Idh/MocA-like_OxRdtase_N"/>
</dbReference>
<dbReference type="Proteomes" id="UP000192939">
    <property type="component" value="Unassembled WGS sequence"/>
</dbReference>
<comment type="caution">
    <text evidence="2">The sequence shown here is derived from an EMBL/GenBank/DDBJ whole genome shotgun (WGS) entry which is preliminary data.</text>
</comment>
<dbReference type="Gene3D" id="3.40.50.720">
    <property type="entry name" value="NAD(P)-binding Rossmann-like Domain"/>
    <property type="match status" value="1"/>
</dbReference>
<dbReference type="RefSeq" id="WP_085279450.1">
    <property type="nucleotide sequence ID" value="NZ_FXAE01000040.1"/>
</dbReference>
<accession>A0ABY1M0P6</accession>
<proteinExistence type="predicted"/>
<sequence length="366" mass="41052">MDNRGKLRIGMVGGGWRAEFYLRIARALPERFEVSNIYMRDEAKGREVNRVWGVPVTTNWETFLKQRDFDFVVLSLPRTVTPEYLVRLAAAGIPVLTETPPAVDLSGLYQLYETVGSTAKIQVAEQFLFQPMHAARLAVARSGLLGEVSHVQVSAGHGYHGISLIRQLLGAGFEEAEIRGEQISSPLVQGPGRGGWPEVEQIVTSSQTIALLRFGERTALFDFTYDQYFSPIRRHRVLVRGVRGEIDGTELRYLRDFRTPVELQLRRVDAGQNGSLLGYYHEGVLAGSEWVYVNPFRPGRLTDEEIAIATSLEKMGQYVHGGPSFYSLAEAAQDQYLSLMMEQAVQSGQTVRTERQPWAIESQKAE</sequence>
<organism evidence="2 3">
    <name type="scientific">Paenibacillus barengoltzii J12</name>
    <dbReference type="NCBI Taxonomy" id="935846"/>
    <lineage>
        <taxon>Bacteria</taxon>
        <taxon>Bacillati</taxon>
        <taxon>Bacillota</taxon>
        <taxon>Bacilli</taxon>
        <taxon>Bacillales</taxon>
        <taxon>Paenibacillaceae</taxon>
        <taxon>Paenibacillus</taxon>
    </lineage>
</organism>
<dbReference type="PANTHER" id="PTHR43377:SF1">
    <property type="entry name" value="BILIVERDIN REDUCTASE A"/>
    <property type="match status" value="1"/>
</dbReference>
<name>A0ABY1M0P6_9BACL</name>
<keyword evidence="3" id="KW-1185">Reference proteome</keyword>